<sequence length="499" mass="54327">MEPPPQPPPPRPPTPAPSSAQKLRLMCSYGGRVAPRPHSKSLFYHGGETRIVNVDRASAAAASLHSLASHLSAALSVAPPFSLKYQLPDSDLDALISLCTDDDLAVMVDELDRLASSSDPRARPSRIRLFLFLTRPEAGSESAQPSVLCHPKTETWFIDALKGARIVGKEDDFDQGGSAESVVLETSSSFGSTSSSASLSNLPPLVAHVDDLGFKNHHQDSMARDSSSVVSANSNPPTGPYTAPVVHIASLQTQTSANTLESKSRTVCSGTQPCTTVPVSGYPVTSQFDQLQHVQYFPTASPYMSQNPAFVVPVSQYYPVYQLQPQPLYYAPNQSYHTYVVPMPVAQSQNLPTQGPLHDAPAITSSQPALDFSPMVNPQVAYKEVPEALRKQELASQVFTTVQGTAPHAHVPVTENKQNLVQMNQVRKHPQPVDVVHEETCFYDDEYVEDPARLQIYKSQPLPPTLPSQYQTMTEANTLLLTEALSQLNTDCMKQQSKT</sequence>
<comment type="caution">
    <text evidence="3">The sequence shown here is derived from an EMBL/GenBank/DDBJ whole genome shotgun (WGS) entry which is preliminary data.</text>
</comment>
<dbReference type="Pfam" id="PF00564">
    <property type="entry name" value="PB1"/>
    <property type="match status" value="1"/>
</dbReference>
<feature type="region of interest" description="Disordered" evidence="1">
    <location>
        <begin position="1"/>
        <end position="20"/>
    </location>
</feature>
<accession>A0ABD3K7E0</accession>
<keyword evidence="4" id="KW-1185">Reference proteome</keyword>
<dbReference type="AlphaFoldDB" id="A0ABD3K7E0"/>
<dbReference type="PANTHER" id="PTHR31066">
    <property type="entry name" value="OS05G0427100 PROTEIN-RELATED"/>
    <property type="match status" value="1"/>
</dbReference>
<feature type="compositionally biased region" description="Low complexity" evidence="1">
    <location>
        <begin position="226"/>
        <end position="236"/>
    </location>
</feature>
<evidence type="ECO:0000256" key="1">
    <source>
        <dbReference type="SAM" id="MobiDB-lite"/>
    </source>
</evidence>
<dbReference type="Gene3D" id="3.10.20.90">
    <property type="entry name" value="Phosphatidylinositol 3-kinase Catalytic Subunit, Chain A, domain 1"/>
    <property type="match status" value="1"/>
</dbReference>
<dbReference type="InterPro" id="IPR053198">
    <property type="entry name" value="Gynoecium_Dev_Regulator"/>
</dbReference>
<name>A0ABD3K7E0_EUCGL</name>
<dbReference type="InterPro" id="IPR000270">
    <property type="entry name" value="PB1_dom"/>
</dbReference>
<dbReference type="CDD" id="cd06410">
    <property type="entry name" value="PB1_UP2"/>
    <property type="match status" value="1"/>
</dbReference>
<feature type="domain" description="PB1" evidence="2">
    <location>
        <begin position="37"/>
        <end position="134"/>
    </location>
</feature>
<feature type="region of interest" description="Disordered" evidence="1">
    <location>
        <begin position="217"/>
        <end position="236"/>
    </location>
</feature>
<reference evidence="3 4" key="1">
    <citation type="submission" date="2024-11" db="EMBL/GenBank/DDBJ databases">
        <title>Chromosome-level genome assembly of Eucalyptus globulus Labill. provides insights into its genome evolution.</title>
        <authorList>
            <person name="Li X."/>
        </authorList>
    </citation>
    <scope>NUCLEOTIDE SEQUENCE [LARGE SCALE GENOMIC DNA]</scope>
    <source>
        <strain evidence="3">CL2024</strain>
        <tissue evidence="3">Fresh tender leaves</tissue>
    </source>
</reference>
<evidence type="ECO:0000313" key="3">
    <source>
        <dbReference type="EMBL" id="KAL3735598.1"/>
    </source>
</evidence>
<evidence type="ECO:0000259" key="2">
    <source>
        <dbReference type="SMART" id="SM00666"/>
    </source>
</evidence>
<feature type="compositionally biased region" description="Pro residues" evidence="1">
    <location>
        <begin position="1"/>
        <end position="16"/>
    </location>
</feature>
<dbReference type="SMART" id="SM00666">
    <property type="entry name" value="PB1"/>
    <property type="match status" value="1"/>
</dbReference>
<evidence type="ECO:0000313" key="4">
    <source>
        <dbReference type="Proteomes" id="UP001634007"/>
    </source>
</evidence>
<dbReference type="SUPFAM" id="SSF54277">
    <property type="entry name" value="CAD &amp; PB1 domains"/>
    <property type="match status" value="1"/>
</dbReference>
<dbReference type="Proteomes" id="UP001634007">
    <property type="component" value="Unassembled WGS sequence"/>
</dbReference>
<proteinExistence type="predicted"/>
<organism evidence="3 4">
    <name type="scientific">Eucalyptus globulus</name>
    <name type="common">Tasmanian blue gum</name>
    <dbReference type="NCBI Taxonomy" id="34317"/>
    <lineage>
        <taxon>Eukaryota</taxon>
        <taxon>Viridiplantae</taxon>
        <taxon>Streptophyta</taxon>
        <taxon>Embryophyta</taxon>
        <taxon>Tracheophyta</taxon>
        <taxon>Spermatophyta</taxon>
        <taxon>Magnoliopsida</taxon>
        <taxon>eudicotyledons</taxon>
        <taxon>Gunneridae</taxon>
        <taxon>Pentapetalae</taxon>
        <taxon>rosids</taxon>
        <taxon>malvids</taxon>
        <taxon>Myrtales</taxon>
        <taxon>Myrtaceae</taxon>
        <taxon>Myrtoideae</taxon>
        <taxon>Eucalypteae</taxon>
        <taxon>Eucalyptus</taxon>
    </lineage>
</organism>
<dbReference type="PANTHER" id="PTHR31066:SF57">
    <property type="entry name" value="PROTEIN PAL OF QUIRKY"/>
    <property type="match status" value="1"/>
</dbReference>
<protein>
    <recommendedName>
        <fullName evidence="2">PB1 domain-containing protein</fullName>
    </recommendedName>
</protein>
<dbReference type="EMBL" id="JBJKBG010000006">
    <property type="protein sequence ID" value="KAL3735598.1"/>
    <property type="molecule type" value="Genomic_DNA"/>
</dbReference>
<gene>
    <name evidence="3" type="ORF">ACJRO7_024683</name>
</gene>